<dbReference type="VEuPathDB" id="ToxoDB:CSUI_005750"/>
<keyword evidence="2" id="KW-0812">Transmembrane</keyword>
<feature type="compositionally biased region" description="Basic and acidic residues" evidence="1">
    <location>
        <begin position="142"/>
        <end position="153"/>
    </location>
</feature>
<dbReference type="GeneID" id="94429131"/>
<keyword evidence="4" id="KW-1185">Reference proteome</keyword>
<comment type="caution">
    <text evidence="3">The sequence shown here is derived from an EMBL/GenBank/DDBJ whole genome shotgun (WGS) entry which is preliminary data.</text>
</comment>
<organism evidence="3 4">
    <name type="scientific">Cystoisospora suis</name>
    <dbReference type="NCBI Taxonomy" id="483139"/>
    <lineage>
        <taxon>Eukaryota</taxon>
        <taxon>Sar</taxon>
        <taxon>Alveolata</taxon>
        <taxon>Apicomplexa</taxon>
        <taxon>Conoidasida</taxon>
        <taxon>Coccidia</taxon>
        <taxon>Eucoccidiorida</taxon>
        <taxon>Eimeriorina</taxon>
        <taxon>Sarcocystidae</taxon>
        <taxon>Cystoisospora</taxon>
    </lineage>
</organism>
<feature type="region of interest" description="Disordered" evidence="1">
    <location>
        <begin position="43"/>
        <end position="73"/>
    </location>
</feature>
<reference evidence="3 4" key="1">
    <citation type="journal article" date="2017" name="Int. J. Parasitol.">
        <title>The genome of the protozoan parasite Cystoisospora suis and a reverse vaccinology approach to identify vaccine candidates.</title>
        <authorList>
            <person name="Palmieri N."/>
            <person name="Shrestha A."/>
            <person name="Ruttkowski B."/>
            <person name="Beck T."/>
            <person name="Vogl C."/>
            <person name="Tomley F."/>
            <person name="Blake D.P."/>
            <person name="Joachim A."/>
        </authorList>
    </citation>
    <scope>NUCLEOTIDE SEQUENCE [LARGE SCALE GENOMIC DNA]</scope>
    <source>
        <strain evidence="3 4">Wien I</strain>
    </source>
</reference>
<feature type="region of interest" description="Disordered" evidence="1">
    <location>
        <begin position="114"/>
        <end position="205"/>
    </location>
</feature>
<dbReference type="EMBL" id="MIGC01002767">
    <property type="protein sequence ID" value="PHJ20416.1"/>
    <property type="molecule type" value="Genomic_DNA"/>
</dbReference>
<keyword evidence="2" id="KW-1133">Transmembrane helix</keyword>
<evidence type="ECO:0000256" key="1">
    <source>
        <dbReference type="SAM" id="MobiDB-lite"/>
    </source>
</evidence>
<name>A0A2C6KWW7_9APIC</name>
<dbReference type="Proteomes" id="UP000221165">
    <property type="component" value="Unassembled WGS sequence"/>
</dbReference>
<evidence type="ECO:0000256" key="2">
    <source>
        <dbReference type="SAM" id="Phobius"/>
    </source>
</evidence>
<protein>
    <recommendedName>
        <fullName evidence="5">Transmembrane protein</fullName>
    </recommendedName>
</protein>
<sequence>MEVRQVDNQRLRNSAAVNAAAGASAYRDAYTEAEVGRVASLKHEETASRPAHRLGLPGRQSSSSMRRRSQEKAKQTKWRGLVYVALLGGFLVAVARAIKCIHRERETARTLVGGTSRRLAGGDDGECQEFASSGSGGTGDSGDEHTLSQDSDRPVSPTPLPAREETVSSTVASPREDEGRQGEPTIPRESDSPAAGAGAPETSVEKNLETVLRSHAESVTRRAESATPSERESAMMDFGLTAVDVLLDCMHNPDTAFPLSDRERELLDAVQAALQLEREVLVQEDGSDSGLHSTALEIMLDVVEEIQSQDQAAGAKEA</sequence>
<feature type="transmembrane region" description="Helical" evidence="2">
    <location>
        <begin position="80"/>
        <end position="98"/>
    </location>
</feature>
<evidence type="ECO:0000313" key="4">
    <source>
        <dbReference type="Proteomes" id="UP000221165"/>
    </source>
</evidence>
<accession>A0A2C6KWW7</accession>
<gene>
    <name evidence="3" type="ORF">CSUI_005750</name>
</gene>
<dbReference type="RefSeq" id="XP_067922104.1">
    <property type="nucleotide sequence ID" value="XM_068065920.1"/>
</dbReference>
<keyword evidence="2" id="KW-0472">Membrane</keyword>
<evidence type="ECO:0000313" key="3">
    <source>
        <dbReference type="EMBL" id="PHJ20416.1"/>
    </source>
</evidence>
<feature type="compositionally biased region" description="Basic and acidic residues" evidence="1">
    <location>
        <begin position="174"/>
        <end position="191"/>
    </location>
</feature>
<evidence type="ECO:0008006" key="5">
    <source>
        <dbReference type="Google" id="ProtNLM"/>
    </source>
</evidence>
<proteinExistence type="predicted"/>
<dbReference type="AlphaFoldDB" id="A0A2C6KWW7"/>